<organism evidence="8 9">
    <name type="scientific">Sclerotinia borealis (strain F-4128)</name>
    <dbReference type="NCBI Taxonomy" id="1432307"/>
    <lineage>
        <taxon>Eukaryota</taxon>
        <taxon>Fungi</taxon>
        <taxon>Dikarya</taxon>
        <taxon>Ascomycota</taxon>
        <taxon>Pezizomycotina</taxon>
        <taxon>Leotiomycetes</taxon>
        <taxon>Helotiales</taxon>
        <taxon>Sclerotiniaceae</taxon>
        <taxon>Sclerotinia</taxon>
    </lineage>
</organism>
<feature type="region of interest" description="Disordered" evidence="7">
    <location>
        <begin position="1"/>
        <end position="108"/>
    </location>
</feature>
<evidence type="ECO:0000256" key="2">
    <source>
        <dbReference type="ARBA" id="ARBA00022517"/>
    </source>
</evidence>
<feature type="compositionally biased region" description="Basic and acidic residues" evidence="7">
    <location>
        <begin position="819"/>
        <end position="853"/>
    </location>
</feature>
<feature type="compositionally biased region" description="Basic and acidic residues" evidence="7">
    <location>
        <begin position="789"/>
        <end position="798"/>
    </location>
</feature>
<feature type="region of interest" description="Disordered" evidence="7">
    <location>
        <begin position="512"/>
        <end position="688"/>
    </location>
</feature>
<dbReference type="Proteomes" id="UP000019487">
    <property type="component" value="Unassembled WGS sequence"/>
</dbReference>
<evidence type="ECO:0000313" key="9">
    <source>
        <dbReference type="Proteomes" id="UP000019487"/>
    </source>
</evidence>
<feature type="compositionally biased region" description="Acidic residues" evidence="7">
    <location>
        <begin position="1384"/>
        <end position="1406"/>
    </location>
</feature>
<keyword evidence="4" id="KW-0539">Nucleus</keyword>
<keyword evidence="3" id="KW-0698">rRNA processing</keyword>
<feature type="compositionally biased region" description="Polar residues" evidence="7">
    <location>
        <begin position="518"/>
        <end position="531"/>
    </location>
</feature>
<gene>
    <name evidence="8" type="ORF">SBOR_10083</name>
</gene>
<name>W9C0U1_SCLBF</name>
<dbReference type="GO" id="GO:0005732">
    <property type="term" value="C:sno(s)RNA-containing ribonucleoprotein complex"/>
    <property type="evidence" value="ECO:0007669"/>
    <property type="project" value="InterPro"/>
</dbReference>
<feature type="compositionally biased region" description="Polar residues" evidence="7">
    <location>
        <begin position="155"/>
        <end position="176"/>
    </location>
</feature>
<dbReference type="GO" id="GO:0034457">
    <property type="term" value="C:Mpp10 complex"/>
    <property type="evidence" value="ECO:0007669"/>
    <property type="project" value="InterPro"/>
</dbReference>
<evidence type="ECO:0000313" key="8">
    <source>
        <dbReference type="EMBL" id="ESZ89531.1"/>
    </source>
</evidence>
<feature type="compositionally biased region" description="Polar residues" evidence="7">
    <location>
        <begin position="413"/>
        <end position="442"/>
    </location>
</feature>
<dbReference type="STRING" id="1432307.W9C0U1"/>
<feature type="compositionally biased region" description="Polar residues" evidence="7">
    <location>
        <begin position="60"/>
        <end position="91"/>
    </location>
</feature>
<feature type="compositionally biased region" description="Polar residues" evidence="7">
    <location>
        <begin position="99"/>
        <end position="108"/>
    </location>
</feature>
<sequence>MDFSSGLGLSFGTNDEETNISDGESPDNNEQNQPMQDDGESSEDPTSFQSQVNDPDATPRPSSANQFTSHNPTSFGSPFQSINQPHHQAQPSAPFHLSGNDTGFQDQMNANFESQPNAFHQQVAKSYPNNLKKGIPQTLQFGGDPQFNGHGHPQSGFQSMLNQPRSDNQNAFGNSGMQSQQFMHNNAQNHMSAQAMQQSNFNNQMTGNPPANNFQGLSDPRILQHDYNPHIPRMNDSFQSHLGSSMNTQFQPMSTMAQSMNRNQLGNHSYGSSFATQANMNQMQSGQALRPNNPFQPSNSMQDTQMMNNTTLLRPGSSNPSYAFAHQQPVHPRVALKMREFGLNPDNPAEVETFMDRLKLLRMKKAQETQLKGQAESAGPSRASSSSTVTHHPMDRNEAMNQGMGQGRAWSNRFGQGHTSNPYQSQGNATSGPSMNNQTSQLAFPPVPPHLVLGSNNNPNQPVFGQHPQDYSQLNMNAPIQPYPTPYVPLGSAQIISAGNNVTNQQLRQQLQPPPLQHNSGVQSQQSQPQFDPTIHLHPHHPMANHLHPLQQNQGSQFNHFGQPQQFHHHGLPPEYNPSHGHHSNNFADNGVEPAEPIEEYEDDEQQEEVSEPEEEQQQAEEEQEQEGEVDSDGFSIHSDEISSPPPNIYPIPRPPGIPPSPTPRFPSNEVNPNNAPNRPPPVIGSGNRVWSIAPDAFNAQGNIMDWDKARRRKVGNGLDCECRGTFHKDGKGYYMAEDESSIWCNAGEKHDESENEDENEHQNGEDSEEDEELKGVPKWVKQVLTHGPRIDQKEVRREEEAYRKMMAEKVKKMLARKTAKERGEEIPEENDHDHDHDKDSEMLDIDEARSPGENEANQAKPEWKGKGKRKATAIDSVDDTEIESPLKKWKGKGKAADSDEELDEKQLAKKYKDKVQGKGKGKEKGKGKVFELSAEENNVEDLLFGDSAETTRLAEELGLEPHANAEAIDDDDKDKDSIFGGADVTHDFDNIQLESESTIADPELAATGIILPASFPLPPDLANEEEIEEVPRQAPYKSRRNEGPFNIYQSLLLTPEIILELMRHLSPKQLLALYCISRPFNETLSGWMAHSIKTIVKYQAPYSYKIYPFVLYRELSMLDPLGHLNNSGQIRRVPGLKYHQMVLHRVRVVRDILAALARQHHRCPPGTNHSLKKVWFLMDISTTLDRVRLIHNREFFTDQDLYNIQHFIVKLDMRFNDPTDGPGSDMLRKLMLGQRGLTPLSRLLSRTGFTDLYELQAYMVRYTYAPLRPAEDVIEGMFDVPYGEIGRGHLEGWGKGEKHLMRIDELVMREATRRELGFKEHIAMMFLWGYVDPVTGENLEPSEQECYMSDGEGEEMEPEGDPWEGTGMNMARLESLVLGREESDGEEDGGEGDDGGEWEDEEFEGTEMRPQWS</sequence>
<dbReference type="OrthoDB" id="4966at2759"/>
<feature type="compositionally biased region" description="Pro residues" evidence="7">
    <location>
        <begin position="644"/>
        <end position="665"/>
    </location>
</feature>
<feature type="region of interest" description="Disordered" evidence="7">
    <location>
        <begin position="148"/>
        <end position="176"/>
    </location>
</feature>
<evidence type="ECO:0000256" key="1">
    <source>
        <dbReference type="ARBA" id="ARBA00004604"/>
    </source>
</evidence>
<comment type="similarity">
    <text evidence="6">Belongs to the MPP10 family.</text>
</comment>
<comment type="caution">
    <text evidence="8">The sequence shown here is derived from an EMBL/GenBank/DDBJ whole genome shotgun (WGS) entry which is preliminary data.</text>
</comment>
<keyword evidence="5" id="KW-0687">Ribonucleoprotein</keyword>
<feature type="compositionally biased region" description="Low complexity" evidence="7">
    <location>
        <begin position="666"/>
        <end position="677"/>
    </location>
</feature>
<evidence type="ECO:0000256" key="3">
    <source>
        <dbReference type="ARBA" id="ARBA00022552"/>
    </source>
</evidence>
<evidence type="ECO:0000256" key="5">
    <source>
        <dbReference type="ARBA" id="ARBA00023274"/>
    </source>
</evidence>
<feature type="compositionally biased region" description="Acidic residues" evidence="7">
    <location>
        <begin position="596"/>
        <end position="632"/>
    </location>
</feature>
<dbReference type="GO" id="GO:0006364">
    <property type="term" value="P:rRNA processing"/>
    <property type="evidence" value="ECO:0007669"/>
    <property type="project" value="UniProtKB-KW"/>
</dbReference>
<feature type="compositionally biased region" description="Basic and acidic residues" evidence="7">
    <location>
        <begin position="914"/>
        <end position="929"/>
    </location>
</feature>
<feature type="compositionally biased region" description="Low complexity" evidence="7">
    <location>
        <begin position="557"/>
        <end position="566"/>
    </location>
</feature>
<evidence type="ECO:0008006" key="10">
    <source>
        <dbReference type="Google" id="ProtNLM"/>
    </source>
</evidence>
<feature type="region of interest" description="Disordered" evidence="7">
    <location>
        <begin position="366"/>
        <end position="478"/>
    </location>
</feature>
<feature type="compositionally biased region" description="Polar residues" evidence="7">
    <location>
        <begin position="454"/>
        <end position="478"/>
    </location>
</feature>
<dbReference type="EMBL" id="AYSA01000897">
    <property type="protein sequence ID" value="ESZ89531.1"/>
    <property type="molecule type" value="Genomic_DNA"/>
</dbReference>
<protein>
    <recommendedName>
        <fullName evidence="10">F-box domain-containing protein</fullName>
    </recommendedName>
</protein>
<evidence type="ECO:0000256" key="6">
    <source>
        <dbReference type="ARBA" id="ARBA00029455"/>
    </source>
</evidence>
<feature type="region of interest" description="Disordered" evidence="7">
    <location>
        <begin position="1377"/>
        <end position="1414"/>
    </location>
</feature>
<dbReference type="PANTHER" id="PTHR17039:SF0">
    <property type="entry name" value="U3 SMALL NUCLEOLAR RIBONUCLEOPROTEIN PROTEIN MPP10"/>
    <property type="match status" value="1"/>
</dbReference>
<feature type="compositionally biased region" description="Acidic residues" evidence="7">
    <location>
        <begin position="14"/>
        <end position="27"/>
    </location>
</feature>
<keyword evidence="2" id="KW-0690">Ribosome biogenesis</keyword>
<dbReference type="GO" id="GO:0032040">
    <property type="term" value="C:small-subunit processome"/>
    <property type="evidence" value="ECO:0007669"/>
    <property type="project" value="TreeGrafter"/>
</dbReference>
<comment type="subcellular location">
    <subcellularLocation>
        <location evidence="1">Nucleus</location>
        <location evidence="1">Nucleolus</location>
    </subcellularLocation>
</comment>
<reference evidence="8 9" key="1">
    <citation type="journal article" date="2014" name="Genome Announc.">
        <title>Draft genome sequence of Sclerotinia borealis, a psychrophilic plant pathogenic fungus.</title>
        <authorList>
            <person name="Mardanov A.V."/>
            <person name="Beletsky A.V."/>
            <person name="Kadnikov V.V."/>
            <person name="Ignatov A.N."/>
            <person name="Ravin N.V."/>
        </authorList>
    </citation>
    <scope>NUCLEOTIDE SEQUENCE [LARGE SCALE GENOMIC DNA]</scope>
    <source>
        <strain evidence="9">F-4157</strain>
    </source>
</reference>
<evidence type="ECO:0000256" key="7">
    <source>
        <dbReference type="SAM" id="MobiDB-lite"/>
    </source>
</evidence>
<feature type="region of interest" description="Disordered" evidence="7">
    <location>
        <begin position="810"/>
        <end position="929"/>
    </location>
</feature>
<dbReference type="InterPro" id="IPR012173">
    <property type="entry name" value="Mpp10"/>
</dbReference>
<dbReference type="HOGENOM" id="CLU_259430_0_0_1"/>
<feature type="compositionally biased region" description="Polar residues" evidence="7">
    <location>
        <begin position="44"/>
        <end position="53"/>
    </location>
</feature>
<feature type="region of interest" description="Disordered" evidence="7">
    <location>
        <begin position="746"/>
        <end position="798"/>
    </location>
</feature>
<accession>W9C0U1</accession>
<feature type="compositionally biased region" description="Acidic residues" evidence="7">
    <location>
        <begin position="754"/>
        <end position="773"/>
    </location>
</feature>
<dbReference type="PANTHER" id="PTHR17039">
    <property type="entry name" value="U3 SMALL NUCLEOLAR RIBONUCLEOPROTEIN PROTEIN MPP10"/>
    <property type="match status" value="1"/>
</dbReference>
<evidence type="ECO:0000256" key="4">
    <source>
        <dbReference type="ARBA" id="ARBA00023242"/>
    </source>
</evidence>
<feature type="compositionally biased region" description="Low complexity" evidence="7">
    <location>
        <begin position="375"/>
        <end position="387"/>
    </location>
</feature>
<keyword evidence="9" id="KW-1185">Reference proteome</keyword>
<proteinExistence type="inferred from homology"/>